<accession>A0A655QHL0</accession>
<evidence type="ECO:0000313" key="2">
    <source>
        <dbReference type="Proteomes" id="UP000044806"/>
    </source>
</evidence>
<gene>
    <name evidence="1" type="ORF">ERS013165_01104</name>
</gene>
<proteinExistence type="predicted"/>
<name>A0A655QHL0_VIBCL</name>
<sequence length="99" mass="11862">MAIRFIQMMKIELFDHRGKTLRHLAEKFTSRQIATWARRWITVVPILIEELTHHRKRGNKARRGNLVMQTLQQVNQKLDVFTLFTKQFESAVLHFIPLH</sequence>
<reference evidence="1 2" key="1">
    <citation type="submission" date="2015-07" db="EMBL/GenBank/DDBJ databases">
        <authorList>
            <consortium name="Pathogen Informatics"/>
        </authorList>
    </citation>
    <scope>NUCLEOTIDE SEQUENCE [LARGE SCALE GENOMIC DNA]</scope>
    <source>
        <strain evidence="1 2">A51</strain>
    </source>
</reference>
<dbReference type="EMBL" id="CWOW01000004">
    <property type="protein sequence ID" value="CSA24219.1"/>
    <property type="molecule type" value="Genomic_DNA"/>
</dbReference>
<organism evidence="1 2">
    <name type="scientific">Vibrio cholerae</name>
    <dbReference type="NCBI Taxonomy" id="666"/>
    <lineage>
        <taxon>Bacteria</taxon>
        <taxon>Pseudomonadati</taxon>
        <taxon>Pseudomonadota</taxon>
        <taxon>Gammaproteobacteria</taxon>
        <taxon>Vibrionales</taxon>
        <taxon>Vibrionaceae</taxon>
        <taxon>Vibrio</taxon>
    </lineage>
</organism>
<dbReference type="Proteomes" id="UP000044806">
    <property type="component" value="Unassembled WGS sequence"/>
</dbReference>
<evidence type="ECO:0008006" key="3">
    <source>
        <dbReference type="Google" id="ProtNLM"/>
    </source>
</evidence>
<protein>
    <recommendedName>
        <fullName evidence="3">Transposase</fullName>
    </recommendedName>
</protein>
<dbReference type="AlphaFoldDB" id="A0A655QHL0"/>
<evidence type="ECO:0000313" key="1">
    <source>
        <dbReference type="EMBL" id="CSA24219.1"/>
    </source>
</evidence>